<evidence type="ECO:0000313" key="3">
    <source>
        <dbReference type="EMBL" id="MCM2534460.1"/>
    </source>
</evidence>
<keyword evidence="1" id="KW-1133">Transmembrane helix</keyword>
<accession>A0ABT0WFS9</accession>
<evidence type="ECO:0000259" key="2">
    <source>
        <dbReference type="Pfam" id="PF14067"/>
    </source>
</evidence>
<evidence type="ECO:0000313" key="4">
    <source>
        <dbReference type="Proteomes" id="UP001523262"/>
    </source>
</evidence>
<dbReference type="Pfam" id="PF14067">
    <property type="entry name" value="LssY_C"/>
    <property type="match status" value="1"/>
</dbReference>
<keyword evidence="1" id="KW-0812">Transmembrane</keyword>
<feature type="domain" description="LssY-like C-terminal" evidence="2">
    <location>
        <begin position="50"/>
        <end position="225"/>
    </location>
</feature>
<protein>
    <submittedName>
        <fullName evidence="3">LssY C-terminal domain-containing protein</fullName>
    </submittedName>
</protein>
<keyword evidence="1" id="KW-0472">Membrane</keyword>
<dbReference type="InterPro" id="IPR025902">
    <property type="entry name" value="LssY-like-C_dom"/>
</dbReference>
<sequence>MTRSNKVFRKYLIRLSLSVVIILVFCVGVTLFIQFYPFEKSPLLSKMDYPLKTTTKSGIPGDPINILILGSEQTINRYFTEAGWKIPDPITDKTSVKIAVDSLSNLPYPTAPISNLYLYHRKQDLAFEKPTNTVQIRDHIRLWKTNTTIHGEEVWLGSATYDHGIELSGRSHLPTHHISPSVDEERDKVIQDLKPFMKATLVLSFDQPNLFGFNGGGDWYYTDGNIAVLSVQPLNKNDFSTHSMALSLKQIVLQILFPILNGSISKKKN</sequence>
<dbReference type="Proteomes" id="UP001523262">
    <property type="component" value="Unassembled WGS sequence"/>
</dbReference>
<evidence type="ECO:0000256" key="1">
    <source>
        <dbReference type="SAM" id="Phobius"/>
    </source>
</evidence>
<keyword evidence="4" id="KW-1185">Reference proteome</keyword>
<proteinExistence type="predicted"/>
<reference evidence="3 4" key="1">
    <citation type="submission" date="2022-06" db="EMBL/GenBank/DDBJ databases">
        <authorList>
            <person name="Jeon C.O."/>
        </authorList>
    </citation>
    <scope>NUCLEOTIDE SEQUENCE [LARGE SCALE GENOMIC DNA]</scope>
    <source>
        <strain evidence="3 4">KCTC 13943</strain>
    </source>
</reference>
<feature type="transmembrane region" description="Helical" evidence="1">
    <location>
        <begin position="12"/>
        <end position="36"/>
    </location>
</feature>
<dbReference type="EMBL" id="JAMQCR010000002">
    <property type="protein sequence ID" value="MCM2534460.1"/>
    <property type="molecule type" value="Genomic_DNA"/>
</dbReference>
<comment type="caution">
    <text evidence="3">The sequence shown here is derived from an EMBL/GenBank/DDBJ whole genome shotgun (WGS) entry which is preliminary data.</text>
</comment>
<gene>
    <name evidence="3" type="ORF">NDK43_21620</name>
</gene>
<organism evidence="3 4">
    <name type="scientific">Neobacillus pocheonensis</name>
    <dbReference type="NCBI Taxonomy" id="363869"/>
    <lineage>
        <taxon>Bacteria</taxon>
        <taxon>Bacillati</taxon>
        <taxon>Bacillota</taxon>
        <taxon>Bacilli</taxon>
        <taxon>Bacillales</taxon>
        <taxon>Bacillaceae</taxon>
        <taxon>Neobacillus</taxon>
    </lineage>
</organism>
<name>A0ABT0WFS9_9BACI</name>